<dbReference type="OrthoDB" id="8048523at2759"/>
<protein>
    <recommendedName>
        <fullName evidence="9">Vacuolar amino acid transporter YPQ1</fullName>
    </recommendedName>
</protein>
<evidence type="ECO:0000256" key="5">
    <source>
        <dbReference type="SAM" id="MobiDB-lite"/>
    </source>
</evidence>
<feature type="region of interest" description="Disordered" evidence="5">
    <location>
        <begin position="142"/>
        <end position="170"/>
    </location>
</feature>
<dbReference type="Pfam" id="PF04193">
    <property type="entry name" value="PQ-loop"/>
    <property type="match status" value="2"/>
</dbReference>
<dbReference type="SMART" id="SM00679">
    <property type="entry name" value="CTNS"/>
    <property type="match status" value="2"/>
</dbReference>
<comment type="caution">
    <text evidence="7">The sequence shown here is derived from an EMBL/GenBank/DDBJ whole genome shotgun (WGS) entry which is preliminary data.</text>
</comment>
<dbReference type="Proteomes" id="UP001152561">
    <property type="component" value="Unassembled WGS sequence"/>
</dbReference>
<dbReference type="FunFam" id="1.20.1280.290:FF:000012">
    <property type="entry name" value="Vacuolar membrane PQ loop repeat protein"/>
    <property type="match status" value="1"/>
</dbReference>
<evidence type="ECO:0000256" key="4">
    <source>
        <dbReference type="ARBA" id="ARBA00023136"/>
    </source>
</evidence>
<evidence type="ECO:0000256" key="1">
    <source>
        <dbReference type="ARBA" id="ARBA00004141"/>
    </source>
</evidence>
<dbReference type="EMBL" id="JAJAGQ010000003">
    <property type="protein sequence ID" value="KAJ8567193.1"/>
    <property type="molecule type" value="Genomic_DNA"/>
</dbReference>
<evidence type="ECO:0000313" key="7">
    <source>
        <dbReference type="EMBL" id="KAJ8567193.1"/>
    </source>
</evidence>
<organism evidence="7 8">
    <name type="scientific">Anisodus acutangulus</name>
    <dbReference type="NCBI Taxonomy" id="402998"/>
    <lineage>
        <taxon>Eukaryota</taxon>
        <taxon>Viridiplantae</taxon>
        <taxon>Streptophyta</taxon>
        <taxon>Embryophyta</taxon>
        <taxon>Tracheophyta</taxon>
        <taxon>Spermatophyta</taxon>
        <taxon>Magnoliopsida</taxon>
        <taxon>eudicotyledons</taxon>
        <taxon>Gunneridae</taxon>
        <taxon>Pentapetalae</taxon>
        <taxon>asterids</taxon>
        <taxon>lamiids</taxon>
        <taxon>Solanales</taxon>
        <taxon>Solanaceae</taxon>
        <taxon>Solanoideae</taxon>
        <taxon>Hyoscyameae</taxon>
        <taxon>Anisodus</taxon>
    </lineage>
</organism>
<dbReference type="InterPro" id="IPR006603">
    <property type="entry name" value="PQ-loop_rpt"/>
</dbReference>
<reference evidence="8" key="1">
    <citation type="journal article" date="2023" name="Proc. Natl. Acad. Sci. U.S.A.">
        <title>Genomic and structural basis for evolution of tropane alkaloid biosynthesis.</title>
        <authorList>
            <person name="Wanga Y.-J."/>
            <person name="Taina T."/>
            <person name="Yua J.-Y."/>
            <person name="Lia J."/>
            <person name="Xua B."/>
            <person name="Chenc J."/>
            <person name="D'Auriad J.C."/>
            <person name="Huanga J.-P."/>
            <person name="Huanga S.-X."/>
        </authorList>
    </citation>
    <scope>NUCLEOTIDE SEQUENCE [LARGE SCALE GENOMIC DNA]</scope>
    <source>
        <strain evidence="8">cv. KIB-2019</strain>
    </source>
</reference>
<feature type="transmembrane region" description="Helical" evidence="6">
    <location>
        <begin position="74"/>
        <end position="92"/>
    </location>
</feature>
<gene>
    <name evidence="7" type="ORF">K7X08_019401</name>
</gene>
<dbReference type="FunFam" id="1.20.1280.290:FF:000009">
    <property type="entry name" value="PQ loop repeat family protein"/>
    <property type="match status" value="1"/>
</dbReference>
<keyword evidence="8" id="KW-1185">Reference proteome</keyword>
<dbReference type="PANTHER" id="PTHR16201">
    <property type="entry name" value="SEVEN TRANSMEMBRANE PROTEIN 1-RELATED"/>
    <property type="match status" value="1"/>
</dbReference>
<dbReference type="Gene3D" id="1.20.1280.290">
    <property type="match status" value="2"/>
</dbReference>
<feature type="transmembrane region" description="Helical" evidence="6">
    <location>
        <begin position="310"/>
        <end position="330"/>
    </location>
</feature>
<proteinExistence type="predicted"/>
<feature type="transmembrane region" description="Helical" evidence="6">
    <location>
        <begin position="342"/>
        <end position="363"/>
    </location>
</feature>
<dbReference type="AlphaFoldDB" id="A0A9Q1RLY8"/>
<evidence type="ECO:0000256" key="2">
    <source>
        <dbReference type="ARBA" id="ARBA00022692"/>
    </source>
</evidence>
<evidence type="ECO:0000313" key="8">
    <source>
        <dbReference type="Proteomes" id="UP001152561"/>
    </source>
</evidence>
<dbReference type="GO" id="GO:0098852">
    <property type="term" value="C:lytic vacuole membrane"/>
    <property type="evidence" value="ECO:0007669"/>
    <property type="project" value="UniProtKB-ARBA"/>
</dbReference>
<dbReference type="PANTHER" id="PTHR16201:SF45">
    <property type="entry name" value="PQ-LOOP REPEAT FAMILY PROTEIN _ TRANSMEMBRANE FAMILY PROTEIN"/>
    <property type="match status" value="1"/>
</dbReference>
<dbReference type="InterPro" id="IPR051415">
    <property type="entry name" value="LAAT-1"/>
</dbReference>
<accession>A0A9Q1RLY8</accession>
<dbReference type="GO" id="GO:0015174">
    <property type="term" value="F:basic amino acid transmembrane transporter activity"/>
    <property type="evidence" value="ECO:0007669"/>
    <property type="project" value="UniProtKB-ARBA"/>
</dbReference>
<evidence type="ECO:0008006" key="9">
    <source>
        <dbReference type="Google" id="ProtNLM"/>
    </source>
</evidence>
<keyword evidence="2 6" id="KW-0812">Transmembrane</keyword>
<keyword evidence="3 6" id="KW-1133">Transmembrane helix</keyword>
<feature type="transmembrane region" description="Helical" evidence="6">
    <location>
        <begin position="104"/>
        <end position="124"/>
    </location>
</feature>
<evidence type="ECO:0000256" key="3">
    <source>
        <dbReference type="ARBA" id="ARBA00022989"/>
    </source>
</evidence>
<evidence type="ECO:0000256" key="6">
    <source>
        <dbReference type="SAM" id="Phobius"/>
    </source>
</evidence>
<name>A0A9Q1RLY8_9SOLA</name>
<comment type="subcellular location">
    <subcellularLocation>
        <location evidence="1">Membrane</location>
        <topology evidence="1">Multi-pass membrane protein</topology>
    </subcellularLocation>
</comment>
<keyword evidence="4 6" id="KW-0472">Membrane</keyword>
<sequence length="388" mass="43429">MNVLMLLRQKNSIAYCVKENKACVGWVNRYFKDCLCNLSDEFSFAFGLVSLVCWAVAEIPQIITNFRTKSSHGVSLLFLLGWVVGDIFNLAGCLLEPATLPTQLYTAVLYTTTTIILVLQVLYYDYFYRCWKRRDDDSSQEVEEVKKPLRPQKPTDSGIPIPGGTGRSPSRRMDFYFMSARSLAGSSTPPFRSNLRPIASGPSAVGLNHDYSSDDDTVDTPLNISVSQPKPIPRSAGYGVFLATSSGMPHQTKALIVGFGGRKLLQEHGTEHSALGQCLGWMMAAVYMGGRLPQIWLNIKRGSVEGLNPFMFVFALIANVTYVGSILLRSTEWTKIKANMPWLLDAVVCVVLDLFIILQYVYYKYFRKNSSTFNGREYEGAYEQANKN</sequence>